<accession>A0A643BWT5</accession>
<dbReference type="AlphaFoldDB" id="A0A643BWT5"/>
<comment type="caution">
    <text evidence="2">The sequence shown here is derived from an EMBL/GenBank/DDBJ whole genome shotgun (WGS) entry which is preliminary data.</text>
</comment>
<feature type="compositionally biased region" description="Low complexity" evidence="1">
    <location>
        <begin position="1"/>
        <end position="13"/>
    </location>
</feature>
<proteinExistence type="predicted"/>
<dbReference type="OrthoDB" id="444492at2759"/>
<evidence type="ECO:0000313" key="2">
    <source>
        <dbReference type="EMBL" id="KAB0392242.1"/>
    </source>
</evidence>
<gene>
    <name evidence="2" type="ORF">E2I00_011244</name>
</gene>
<reference evidence="2 3" key="1">
    <citation type="journal article" date="2019" name="PLoS ONE">
        <title>Genomic analyses reveal an absence of contemporary introgressive admixture between fin whales and blue whales, despite known hybrids.</title>
        <authorList>
            <person name="Westbury M.V."/>
            <person name="Petersen B."/>
            <person name="Lorenzen E.D."/>
        </authorList>
    </citation>
    <scope>NUCLEOTIDE SEQUENCE [LARGE SCALE GENOMIC DNA]</scope>
    <source>
        <strain evidence="2">FinWhale-01</strain>
    </source>
</reference>
<feature type="region of interest" description="Disordered" evidence="1">
    <location>
        <begin position="1"/>
        <end position="65"/>
    </location>
</feature>
<feature type="non-terminal residue" evidence="2">
    <location>
        <position position="1"/>
    </location>
</feature>
<name>A0A643BWT5_BALPH</name>
<protein>
    <submittedName>
        <fullName evidence="2">Uncharacterized protein</fullName>
    </submittedName>
</protein>
<organism evidence="2 3">
    <name type="scientific">Balaenoptera physalus</name>
    <name type="common">Fin whale</name>
    <name type="synonym">Balaena physalus</name>
    <dbReference type="NCBI Taxonomy" id="9770"/>
    <lineage>
        <taxon>Eukaryota</taxon>
        <taxon>Metazoa</taxon>
        <taxon>Chordata</taxon>
        <taxon>Craniata</taxon>
        <taxon>Vertebrata</taxon>
        <taxon>Euteleostomi</taxon>
        <taxon>Mammalia</taxon>
        <taxon>Eutheria</taxon>
        <taxon>Laurasiatheria</taxon>
        <taxon>Artiodactyla</taxon>
        <taxon>Whippomorpha</taxon>
        <taxon>Cetacea</taxon>
        <taxon>Mysticeti</taxon>
        <taxon>Balaenopteridae</taxon>
        <taxon>Balaenoptera</taxon>
    </lineage>
</organism>
<evidence type="ECO:0000313" key="3">
    <source>
        <dbReference type="Proteomes" id="UP000437017"/>
    </source>
</evidence>
<keyword evidence="3" id="KW-1185">Reference proteome</keyword>
<sequence>PSAVRASASVRASTLARGTTPVRTSIQVLVPASESLPNSALSSDPPQEPEPELILSPDKDPEPTLRVKHVPSVTSGFGPIQEPFPALTPLATDLLGTPLGSTPRSDLLATKLTDSSSGHILGTPILGAIPSLAVALPISTNAFASTSENIHVDSKIVIRVVYW</sequence>
<feature type="compositionally biased region" description="Polar residues" evidence="1">
    <location>
        <begin position="35"/>
        <end position="45"/>
    </location>
</feature>
<dbReference type="EMBL" id="SGJD01003967">
    <property type="protein sequence ID" value="KAB0392242.1"/>
    <property type="molecule type" value="Genomic_DNA"/>
</dbReference>
<evidence type="ECO:0000256" key="1">
    <source>
        <dbReference type="SAM" id="MobiDB-lite"/>
    </source>
</evidence>
<dbReference type="Proteomes" id="UP000437017">
    <property type="component" value="Unassembled WGS sequence"/>
</dbReference>